<comment type="subcellular location">
    <subcellularLocation>
        <location evidence="1">Membrane</location>
        <topology evidence="1">Multi-pass membrane protein</topology>
    </subcellularLocation>
</comment>
<feature type="transmembrane region" description="Helical" evidence="7">
    <location>
        <begin position="141"/>
        <end position="164"/>
    </location>
</feature>
<keyword evidence="9" id="KW-1185">Reference proteome</keyword>
<keyword evidence="4 7" id="KW-0812">Transmembrane</keyword>
<dbReference type="RefSeq" id="XP_044562110.1">
    <property type="nucleotide sequence ID" value="XM_044706687.1"/>
</dbReference>
<dbReference type="PANTHER" id="PTHR31326">
    <property type="entry name" value="PROTEIN CLT2, CHLOROPLASTIC"/>
    <property type="match status" value="1"/>
</dbReference>
<evidence type="ECO:0000256" key="7">
    <source>
        <dbReference type="SAM" id="Phobius"/>
    </source>
</evidence>
<comment type="similarity">
    <text evidence="2">Belongs to the CRT-like transporter family.</text>
</comment>
<feature type="transmembrane region" description="Helical" evidence="7">
    <location>
        <begin position="353"/>
        <end position="373"/>
    </location>
</feature>
<feature type="transmembrane region" description="Helical" evidence="7">
    <location>
        <begin position="215"/>
        <end position="234"/>
    </location>
</feature>
<dbReference type="VEuPathDB" id="AmoebaDB:FDP41_003389"/>
<evidence type="ECO:0008006" key="10">
    <source>
        <dbReference type="Google" id="ProtNLM"/>
    </source>
</evidence>
<dbReference type="PANTHER" id="PTHR31326:SF1">
    <property type="entry name" value="PROTEIN CLT2, CHLOROPLASTIC"/>
    <property type="match status" value="1"/>
</dbReference>
<keyword evidence="6 7" id="KW-0472">Membrane</keyword>
<gene>
    <name evidence="8" type="ORF">FDP41_003389</name>
</gene>
<dbReference type="OMA" id="FTMPLPY"/>
<comment type="caution">
    <text evidence="8">The sequence shown here is derived from an EMBL/GenBank/DDBJ whole genome shotgun (WGS) entry which is preliminary data.</text>
</comment>
<feature type="transmembrane region" description="Helical" evidence="7">
    <location>
        <begin position="254"/>
        <end position="273"/>
    </location>
</feature>
<accession>A0A6A5BK45</accession>
<dbReference type="OrthoDB" id="416555at2759"/>
<dbReference type="GO" id="GO:0016020">
    <property type="term" value="C:membrane"/>
    <property type="evidence" value="ECO:0007669"/>
    <property type="project" value="UniProtKB-SubCell"/>
</dbReference>
<evidence type="ECO:0000256" key="4">
    <source>
        <dbReference type="ARBA" id="ARBA00022692"/>
    </source>
</evidence>
<dbReference type="InterPro" id="IPR013936">
    <property type="entry name" value="CRT-like"/>
</dbReference>
<evidence type="ECO:0000256" key="5">
    <source>
        <dbReference type="ARBA" id="ARBA00022989"/>
    </source>
</evidence>
<feature type="transmembrane region" description="Helical" evidence="7">
    <location>
        <begin position="380"/>
        <end position="398"/>
    </location>
</feature>
<dbReference type="AlphaFoldDB" id="A0A6A5BK45"/>
<dbReference type="VEuPathDB" id="AmoebaDB:NF0062020"/>
<feature type="transmembrane region" description="Helical" evidence="7">
    <location>
        <begin position="112"/>
        <end position="135"/>
    </location>
</feature>
<protein>
    <recommendedName>
        <fullName evidence="10">EamA domain-containing protein</fullName>
    </recommendedName>
</protein>
<evidence type="ECO:0000313" key="8">
    <source>
        <dbReference type="EMBL" id="KAF0977397.1"/>
    </source>
</evidence>
<organism evidence="8 9">
    <name type="scientific">Naegleria fowleri</name>
    <name type="common">Brain eating amoeba</name>
    <dbReference type="NCBI Taxonomy" id="5763"/>
    <lineage>
        <taxon>Eukaryota</taxon>
        <taxon>Discoba</taxon>
        <taxon>Heterolobosea</taxon>
        <taxon>Tetramitia</taxon>
        <taxon>Eutetramitia</taxon>
        <taxon>Vahlkampfiidae</taxon>
        <taxon>Naegleria</taxon>
    </lineage>
</organism>
<feature type="transmembrane region" description="Helical" evidence="7">
    <location>
        <begin position="285"/>
        <end position="309"/>
    </location>
</feature>
<dbReference type="Proteomes" id="UP000444721">
    <property type="component" value="Unassembled WGS sequence"/>
</dbReference>
<keyword evidence="5 7" id="KW-1133">Transmembrane helix</keyword>
<evidence type="ECO:0000256" key="1">
    <source>
        <dbReference type="ARBA" id="ARBA00004141"/>
    </source>
</evidence>
<dbReference type="VEuPathDB" id="AmoebaDB:NfTy_071690"/>
<evidence type="ECO:0000256" key="3">
    <source>
        <dbReference type="ARBA" id="ARBA00022448"/>
    </source>
</evidence>
<keyword evidence="3" id="KW-0813">Transport</keyword>
<proteinExistence type="inferred from homology"/>
<dbReference type="Pfam" id="PF08627">
    <property type="entry name" value="CRT-like"/>
    <property type="match status" value="1"/>
</dbReference>
<feature type="transmembrane region" description="Helical" evidence="7">
    <location>
        <begin position="410"/>
        <end position="430"/>
    </location>
</feature>
<dbReference type="EMBL" id="VFQX01000034">
    <property type="protein sequence ID" value="KAF0977397.1"/>
    <property type="molecule type" value="Genomic_DNA"/>
</dbReference>
<name>A0A6A5BK45_NAEFO</name>
<evidence type="ECO:0000313" key="9">
    <source>
        <dbReference type="Proteomes" id="UP000444721"/>
    </source>
</evidence>
<evidence type="ECO:0000256" key="2">
    <source>
        <dbReference type="ARBA" id="ARBA00006690"/>
    </source>
</evidence>
<reference evidence="8 9" key="1">
    <citation type="journal article" date="2019" name="Sci. Rep.">
        <title>Nanopore sequencing improves the draft genome of the human pathogenic amoeba Naegleria fowleri.</title>
        <authorList>
            <person name="Liechti N."/>
            <person name="Schurch N."/>
            <person name="Bruggmann R."/>
            <person name="Wittwer M."/>
        </authorList>
    </citation>
    <scope>NUCLEOTIDE SEQUENCE [LARGE SCALE GENOMIC DNA]</scope>
    <source>
        <strain evidence="8 9">ATCC 30894</strain>
    </source>
</reference>
<sequence>MDTHNLDNIPKGDYFDSQSICLRPKGLLKVFYEIEIDEKHKKTIYMTFSPESLPRENTPLLFEDSPLLSSRVMSVNHSEDNFCDNIQELSPQLMQNDTLFKPYKWRSVWKSLVLYLLTIVMVIAKSCDTVLYVRLTYEIQNYIYMLTNFVNVAYVIILFPIVVIQRWRGKITKAMRETPQYKYIVMAFLDNATNTLSTIPAAFLSGSVNTMLSQAVVVLNIAFSFSFVDWLLMFPLFAQNDSGQISDSSYDLNWLWVLLLFSSNIPAAASNVYKEKCLKQEQLDVWLVNYWVSVWQVLFGILTSLFVFVPLPGTAYSDWFGITKYIWGGIKCSVGVNTIMDGPVPDRCEGFPAVFWIDLFFNFTYATLELYVFQYGSSTLAVIAAVSRLALSNLFFLVKFIAGEAFESQLSLFDVISLIILVMGIVVYSLTKERTAQKDDTFRKVQETMYERLCNYFKSLNPSQYLKNQFKTIFQSPHE</sequence>
<dbReference type="GeneID" id="68110607"/>
<evidence type="ECO:0000256" key="6">
    <source>
        <dbReference type="ARBA" id="ARBA00023136"/>
    </source>
</evidence>